<keyword evidence="2" id="KW-1185">Reference proteome</keyword>
<protein>
    <submittedName>
        <fullName evidence="3">Uncharacterized protein</fullName>
    </submittedName>
</protein>
<dbReference type="AlphaFoldDB" id="A0A0N5AP43"/>
<evidence type="ECO:0000313" key="2">
    <source>
        <dbReference type="Proteomes" id="UP000046393"/>
    </source>
</evidence>
<proteinExistence type="predicted"/>
<evidence type="ECO:0000256" key="1">
    <source>
        <dbReference type="SAM" id="MobiDB-lite"/>
    </source>
</evidence>
<feature type="compositionally biased region" description="Polar residues" evidence="1">
    <location>
        <begin position="10"/>
        <end position="22"/>
    </location>
</feature>
<feature type="region of interest" description="Disordered" evidence="1">
    <location>
        <begin position="1"/>
        <end position="22"/>
    </location>
</feature>
<sequence length="92" mass="10074">MVEAAAAQKRNLSSPTAAEATNNTCGSVFVNPEAKIRRMSFRIGVIDDSLKESVMLTLLTVLIVLARGDDGIFVRQNQLENFIVIEDCELGF</sequence>
<dbReference type="WBParaSite" id="SMUV_0000640801-mRNA-1">
    <property type="protein sequence ID" value="SMUV_0000640801-mRNA-1"/>
    <property type="gene ID" value="SMUV_0000640801"/>
</dbReference>
<evidence type="ECO:0000313" key="3">
    <source>
        <dbReference type="WBParaSite" id="SMUV_0000640801-mRNA-1"/>
    </source>
</evidence>
<accession>A0A0N5AP43</accession>
<organism evidence="2 3">
    <name type="scientific">Syphacia muris</name>
    <dbReference type="NCBI Taxonomy" id="451379"/>
    <lineage>
        <taxon>Eukaryota</taxon>
        <taxon>Metazoa</taxon>
        <taxon>Ecdysozoa</taxon>
        <taxon>Nematoda</taxon>
        <taxon>Chromadorea</taxon>
        <taxon>Rhabditida</taxon>
        <taxon>Spirurina</taxon>
        <taxon>Oxyuridomorpha</taxon>
        <taxon>Oxyuroidea</taxon>
        <taxon>Oxyuridae</taxon>
        <taxon>Syphacia</taxon>
    </lineage>
</organism>
<dbReference type="Proteomes" id="UP000046393">
    <property type="component" value="Unplaced"/>
</dbReference>
<name>A0A0N5AP43_9BILA</name>
<reference evidence="3" key="1">
    <citation type="submission" date="2017-02" db="UniProtKB">
        <authorList>
            <consortium name="WormBaseParasite"/>
        </authorList>
    </citation>
    <scope>IDENTIFICATION</scope>
</reference>